<dbReference type="InterPro" id="IPR018297">
    <property type="entry name" value="A/G_cyclase_CS"/>
</dbReference>
<feature type="compositionally biased region" description="Low complexity" evidence="19">
    <location>
        <begin position="651"/>
        <end position="668"/>
    </location>
</feature>
<dbReference type="SMART" id="SM00044">
    <property type="entry name" value="CYCc"/>
    <property type="match status" value="2"/>
</dbReference>
<keyword evidence="14" id="KW-0325">Glycoprotein</keyword>
<feature type="binding site" evidence="17">
    <location>
        <position position="315"/>
    </location>
    <ligand>
        <name>Mg(2+)</name>
        <dbReference type="ChEBI" id="CHEBI:18420"/>
        <label>2</label>
        <note>catalytic</note>
    </ligand>
</feature>
<dbReference type="EnsemblMetazoa" id="SCAU014259-RB">
    <property type="protein sequence ID" value="SCAU014259-PB"/>
    <property type="gene ID" value="SCAU014259"/>
</dbReference>
<feature type="binding site" evidence="16">
    <location>
        <begin position="357"/>
        <end position="359"/>
    </location>
    <ligand>
        <name>ATP</name>
        <dbReference type="ChEBI" id="CHEBI:30616"/>
    </ligand>
</feature>
<dbReference type="GO" id="GO:0046872">
    <property type="term" value="F:metal ion binding"/>
    <property type="evidence" value="ECO:0007669"/>
    <property type="project" value="UniProtKB-KW"/>
</dbReference>
<feature type="binding site" evidence="16">
    <location>
        <position position="1184"/>
    </location>
    <ligand>
        <name>ATP</name>
        <dbReference type="ChEBI" id="CHEBI:30616"/>
    </ligand>
</feature>
<feature type="transmembrane region" description="Helical" evidence="20">
    <location>
        <begin position="852"/>
        <end position="872"/>
    </location>
</feature>
<evidence type="ECO:0000256" key="12">
    <source>
        <dbReference type="ARBA" id="ARBA00022998"/>
    </source>
</evidence>
<evidence type="ECO:0000256" key="10">
    <source>
        <dbReference type="ARBA" id="ARBA00022842"/>
    </source>
</evidence>
<dbReference type="Pfam" id="PF00211">
    <property type="entry name" value="Guanylate_cyc"/>
    <property type="match status" value="2"/>
</dbReference>
<feature type="transmembrane region" description="Helical" evidence="20">
    <location>
        <begin position="878"/>
        <end position="897"/>
    </location>
</feature>
<evidence type="ECO:0000256" key="6">
    <source>
        <dbReference type="ARBA" id="ARBA00022723"/>
    </source>
</evidence>
<evidence type="ECO:0000256" key="9">
    <source>
        <dbReference type="ARBA" id="ARBA00022840"/>
    </source>
</evidence>
<feature type="transmembrane region" description="Helical" evidence="20">
    <location>
        <begin position="162"/>
        <end position="192"/>
    </location>
</feature>
<comment type="cofactor">
    <cofactor evidence="17">
        <name>Mg(2+)</name>
        <dbReference type="ChEBI" id="CHEBI:18420"/>
    </cofactor>
    <cofactor evidence="17">
        <name>Mn(2+)</name>
        <dbReference type="ChEBI" id="CHEBI:29035"/>
    </cofactor>
    <text evidence="17">Binds 2 magnesium ions per subunit. Is also active with manganese (in vitro).</text>
</comment>
<accession>A0A1I8Q651</accession>
<dbReference type="FunFam" id="3.30.70.1230:FF:000029">
    <property type="entry name" value="Adenylate cyclase type 2"/>
    <property type="match status" value="1"/>
</dbReference>
<dbReference type="GO" id="GO:0007193">
    <property type="term" value="P:adenylate cyclase-inhibiting G protein-coupled receptor signaling pathway"/>
    <property type="evidence" value="ECO:0007669"/>
    <property type="project" value="TreeGrafter"/>
</dbReference>
<keyword evidence="15 18" id="KW-0456">Lyase</keyword>
<feature type="region of interest" description="Disordered" evidence="19">
    <location>
        <begin position="502"/>
        <end position="528"/>
    </location>
</feature>
<evidence type="ECO:0000256" key="20">
    <source>
        <dbReference type="SAM" id="Phobius"/>
    </source>
</evidence>
<dbReference type="EC" id="4.6.1.1" evidence="4"/>
<keyword evidence="11 20" id="KW-1133">Transmembrane helix</keyword>
<dbReference type="STRING" id="35570.A0A1I8Q651"/>
<feature type="binding site" evidence="16">
    <location>
        <begin position="315"/>
        <end position="320"/>
    </location>
    <ligand>
        <name>ATP</name>
        <dbReference type="ChEBI" id="CHEBI:30616"/>
    </ligand>
</feature>
<dbReference type="GO" id="GO:0035556">
    <property type="term" value="P:intracellular signal transduction"/>
    <property type="evidence" value="ECO:0007669"/>
    <property type="project" value="InterPro"/>
</dbReference>
<feature type="region of interest" description="Disordered" evidence="19">
    <location>
        <begin position="636"/>
        <end position="681"/>
    </location>
</feature>
<feature type="compositionally biased region" description="Polar residues" evidence="19">
    <location>
        <begin position="636"/>
        <end position="646"/>
    </location>
</feature>
<feature type="transmembrane region" description="Helical" evidence="20">
    <location>
        <begin position="1011"/>
        <end position="1030"/>
    </location>
</feature>
<feature type="transmembrane region" description="Helical" evidence="20">
    <location>
        <begin position="924"/>
        <end position="946"/>
    </location>
</feature>
<feature type="binding site" evidence="17">
    <location>
        <position position="315"/>
    </location>
    <ligand>
        <name>Mg(2+)</name>
        <dbReference type="ChEBI" id="CHEBI:18420"/>
        <label>1</label>
        <note>catalytic</note>
    </ligand>
</feature>
<evidence type="ECO:0000313" key="23">
    <source>
        <dbReference type="Proteomes" id="UP000095300"/>
    </source>
</evidence>
<dbReference type="OrthoDB" id="10261550at2759"/>
<evidence type="ECO:0000256" key="15">
    <source>
        <dbReference type="ARBA" id="ARBA00023239"/>
    </source>
</evidence>
<dbReference type="GO" id="GO:0005524">
    <property type="term" value="F:ATP binding"/>
    <property type="evidence" value="ECO:0007669"/>
    <property type="project" value="UniProtKB-KW"/>
</dbReference>
<reference evidence="22" key="1">
    <citation type="submission" date="2020-05" db="UniProtKB">
        <authorList>
            <consortium name="EnsemblMetazoa"/>
        </authorList>
    </citation>
    <scope>IDENTIFICATION</scope>
    <source>
        <strain evidence="22">USDA</strain>
    </source>
</reference>
<feature type="binding site" evidence="16">
    <location>
        <begin position="1270"/>
        <end position="1272"/>
    </location>
    <ligand>
        <name>ATP</name>
        <dbReference type="ChEBI" id="CHEBI:30616"/>
    </ligand>
</feature>
<dbReference type="PANTHER" id="PTHR45627">
    <property type="entry name" value="ADENYLATE CYCLASE TYPE 1"/>
    <property type="match status" value="1"/>
</dbReference>
<evidence type="ECO:0000256" key="7">
    <source>
        <dbReference type="ARBA" id="ARBA00022737"/>
    </source>
</evidence>
<sequence>MVKYNVEIVKTENGINSNKPSTAATAAAAAKNMTSRAGNGSESDDLNDGENGNTAENIHLDDLYTRYRQRLRKSLFRSGLWISLAACVVSIILGVIYQQQLLQTLLLATAALISASILTALQFPAVLSSPAAALSFAIVTTFSLGTIAAITGEELAPLPLFAVFLGIHTMLPISWPVSVVLALFMTAIHIAYRVCISPDYSPNLPVLFGEIVMLASASVSGLYYRIMSDAAHTRTVDGTRTGIEQRVKLECEREQQEQLLLSVIPAYIAAEVKRSIMLKMADACQRAGGQTNSSATRFHELHVQRHNNVSILYADIVNFTPLSEQLTASDLVKTLNDLFGRFDQIAQENHCLRIKILGDCYYCVSGLPISRPQHASNCVNMGLQMIDAIRHVREATGINVDMRIGIHTGNVLCGVLGLRKWQFDVWSDDVTLANHMESGGVAGRVHITKQTLEFLNGKFEVEEGNGASRDSYLADHKIESYLIIPPKKPTYVTPIVPRVIESSSPTENTTDQHGNLNSSHFGNDQNPDAEATEKLLPLTIVNYKGVESSPITANAPGGGSSPEPKLPHISSATTSMSIKEEEDEDAVELRQTHNQHQMASKQSPQHQLLPESVANHNSLGSTTATDMAANTHNAHASLTPKSSLSLPNDDALSASGSEGANSAGASPATHITENPMANLDSSSIATNGNAITTNSLNAGNAATATAMGNNLLVSDIPEARSKRKLSVQGLMSFADRRRSSASFTERKMSFHTNESFRSHAGHVTRNRPSSKMTKYVECWGADRPFANIAESKLVKNIGLASIAMIESNLLPPERKCFNFNCFGPPTELKPLTMWYRNTPREVMYRAQPDTHFRYDLICAFLLFISVAAVQLIVMDINLALLGSLLATFISLGLFLYLSNMNVPDINSSTTERNGPGQVVAGSRFLRLAIFIVVNILISACAVFSVINFSTNNEESLASNLNISSSNISNDSSLPEIDTVPIYPDLQVAPIYLFCCAISLAAISAFLRSGFILKLFTMLVALVCQIVVLHFSDLFELYNARYRSDYLPIEVKSFLLLLLVIAVLHTLDRQGEYVARTDFLWKAKLKVEQEEVETMRGINKILLENILPAHVATHFLHQQNPSELYHESYSCVAVMFASIPNYKEFYDETDVNKQGLECLRLLNEIICDFDKLLLKPKFSGIEKIKTIASTYMCASGLRPGKEEGAKQMRNFADEKRTEEHNVVILVEFAIALMSILDSINRESFQRFRLRIGLNHGPVIAGVIGAQKPQYDIWSNTVNVASRMDSCGVMGRLQTTENTAKILMAAGYECECRGLTYVKGKGNLVTYFVKTPFDGKL</sequence>
<evidence type="ECO:0000259" key="21">
    <source>
        <dbReference type="PROSITE" id="PS50125"/>
    </source>
</evidence>
<feature type="binding site" evidence="16">
    <location>
        <begin position="1277"/>
        <end position="1281"/>
    </location>
    <ligand>
        <name>ATP</name>
        <dbReference type="ChEBI" id="CHEBI:30616"/>
    </ligand>
</feature>
<feature type="domain" description="Guanylate cyclase" evidence="21">
    <location>
        <begin position="310"/>
        <end position="437"/>
    </location>
</feature>
<dbReference type="CDD" id="cd07302">
    <property type="entry name" value="CHD"/>
    <property type="match status" value="2"/>
</dbReference>
<keyword evidence="6 17" id="KW-0479">Metal-binding</keyword>
<feature type="compositionally biased region" description="Polar residues" evidence="19">
    <location>
        <begin position="502"/>
        <end position="526"/>
    </location>
</feature>
<proteinExistence type="inferred from homology"/>
<evidence type="ECO:0000256" key="8">
    <source>
        <dbReference type="ARBA" id="ARBA00022741"/>
    </source>
</evidence>
<gene>
    <name evidence="22" type="primary">106091398</name>
</gene>
<evidence type="ECO:0000256" key="16">
    <source>
        <dbReference type="PIRSR" id="PIRSR039050-50"/>
    </source>
</evidence>
<feature type="transmembrane region" description="Helical" evidence="20">
    <location>
        <begin position="988"/>
        <end position="1006"/>
    </location>
</feature>
<evidence type="ECO:0000313" key="22">
    <source>
        <dbReference type="EnsemblMetazoa" id="SCAU014259-PB"/>
    </source>
</evidence>
<dbReference type="InterPro" id="IPR029787">
    <property type="entry name" value="Nucleotide_cyclase"/>
</dbReference>
<evidence type="ECO:0000256" key="5">
    <source>
        <dbReference type="ARBA" id="ARBA00022692"/>
    </source>
</evidence>
<organism evidence="22 23">
    <name type="scientific">Stomoxys calcitrans</name>
    <name type="common">Stable fly</name>
    <name type="synonym">Conops calcitrans</name>
    <dbReference type="NCBI Taxonomy" id="35570"/>
    <lineage>
        <taxon>Eukaryota</taxon>
        <taxon>Metazoa</taxon>
        <taxon>Ecdysozoa</taxon>
        <taxon>Arthropoda</taxon>
        <taxon>Hexapoda</taxon>
        <taxon>Insecta</taxon>
        <taxon>Pterygota</taxon>
        <taxon>Neoptera</taxon>
        <taxon>Endopterygota</taxon>
        <taxon>Diptera</taxon>
        <taxon>Brachycera</taxon>
        <taxon>Muscomorpha</taxon>
        <taxon>Muscoidea</taxon>
        <taxon>Muscidae</taxon>
        <taxon>Stomoxys</taxon>
    </lineage>
</organism>
<name>A0A1I8Q651_STOCA</name>
<dbReference type="VEuPathDB" id="VectorBase:SCAU014259"/>
<keyword evidence="9 16" id="KW-0067">ATP-binding</keyword>
<dbReference type="GO" id="GO:0005886">
    <property type="term" value="C:plasma membrane"/>
    <property type="evidence" value="ECO:0007669"/>
    <property type="project" value="InterPro"/>
</dbReference>
<evidence type="ECO:0000256" key="4">
    <source>
        <dbReference type="ARBA" id="ARBA00012201"/>
    </source>
</evidence>
<evidence type="ECO:0000256" key="1">
    <source>
        <dbReference type="ARBA" id="ARBA00001593"/>
    </source>
</evidence>
<feature type="domain" description="Guanylate cyclase" evidence="21">
    <location>
        <begin position="1132"/>
        <end position="1283"/>
    </location>
</feature>
<keyword evidence="13 20" id="KW-0472">Membrane</keyword>
<dbReference type="Gene3D" id="3.30.70.1230">
    <property type="entry name" value="Nucleotide cyclase"/>
    <property type="match status" value="2"/>
</dbReference>
<keyword evidence="10 17" id="KW-0460">Magnesium</keyword>
<dbReference type="Proteomes" id="UP000095300">
    <property type="component" value="Unassembled WGS sequence"/>
</dbReference>
<evidence type="ECO:0000256" key="3">
    <source>
        <dbReference type="ARBA" id="ARBA00004141"/>
    </source>
</evidence>
<evidence type="ECO:0000256" key="13">
    <source>
        <dbReference type="ARBA" id="ARBA00023136"/>
    </source>
</evidence>
<feature type="binding site" evidence="17">
    <location>
        <position position="359"/>
    </location>
    <ligand>
        <name>Mg(2+)</name>
        <dbReference type="ChEBI" id="CHEBI:18420"/>
        <label>2</label>
        <note>catalytic</note>
    </ligand>
</feature>
<feature type="transmembrane region" description="Helical" evidence="20">
    <location>
        <begin position="104"/>
        <end position="125"/>
    </location>
</feature>
<dbReference type="PROSITE" id="PS00452">
    <property type="entry name" value="GUANYLATE_CYCLASE_1"/>
    <property type="match status" value="2"/>
</dbReference>
<feature type="transmembrane region" description="Helical" evidence="20">
    <location>
        <begin position="1050"/>
        <end position="1066"/>
    </location>
</feature>
<keyword evidence="8 16" id="KW-0547">Nucleotide-binding</keyword>
<feature type="compositionally biased region" description="Polar residues" evidence="19">
    <location>
        <begin position="592"/>
        <end position="606"/>
    </location>
</feature>
<dbReference type="FunFam" id="3.30.70.1230:FF:000003">
    <property type="entry name" value="Adenylate cyclase"/>
    <property type="match status" value="1"/>
</dbReference>
<comment type="catalytic activity">
    <reaction evidence="1">
        <text>ATP = 3',5'-cyclic AMP + diphosphate</text>
        <dbReference type="Rhea" id="RHEA:15389"/>
        <dbReference type="ChEBI" id="CHEBI:30616"/>
        <dbReference type="ChEBI" id="CHEBI:33019"/>
        <dbReference type="ChEBI" id="CHEBI:58165"/>
        <dbReference type="EC" id="4.6.1.1"/>
    </reaction>
</comment>
<evidence type="ECO:0000256" key="2">
    <source>
        <dbReference type="ARBA" id="ARBA00001936"/>
    </source>
</evidence>
<dbReference type="Pfam" id="PF16214">
    <property type="entry name" value="AC_N"/>
    <property type="match status" value="1"/>
</dbReference>
<feature type="binding site" evidence="16">
    <location>
        <position position="1317"/>
    </location>
    <ligand>
        <name>ATP</name>
        <dbReference type="ChEBI" id="CHEBI:30616"/>
    </ligand>
</feature>
<feature type="compositionally biased region" description="Polar residues" evidence="19">
    <location>
        <begin position="32"/>
        <end position="41"/>
    </location>
</feature>
<dbReference type="InterPro" id="IPR001054">
    <property type="entry name" value="A/G_cyclase"/>
</dbReference>
<feature type="transmembrane region" description="Helical" evidence="20">
    <location>
        <begin position="78"/>
        <end position="97"/>
    </location>
</feature>
<keyword evidence="17" id="KW-0464">Manganese</keyword>
<evidence type="ECO:0000256" key="14">
    <source>
        <dbReference type="ARBA" id="ARBA00023180"/>
    </source>
</evidence>
<feature type="transmembrane region" description="Helical" evidence="20">
    <location>
        <begin position="131"/>
        <end position="150"/>
    </location>
</feature>
<evidence type="ECO:0000256" key="18">
    <source>
        <dbReference type="RuleBase" id="RU000405"/>
    </source>
</evidence>
<keyword evidence="12" id="KW-0115">cAMP biosynthesis</keyword>
<dbReference type="PANTHER" id="PTHR45627:SF12">
    <property type="entry name" value="ADENYLATE CYCLASE TYPE 2"/>
    <property type="match status" value="1"/>
</dbReference>
<dbReference type="GO" id="GO:0004016">
    <property type="term" value="F:adenylate cyclase activity"/>
    <property type="evidence" value="ECO:0007669"/>
    <property type="project" value="UniProtKB-EC"/>
</dbReference>
<dbReference type="PIRSF" id="PIRSF039050">
    <property type="entry name" value="Ade_cyc"/>
    <property type="match status" value="1"/>
</dbReference>
<evidence type="ECO:0000256" key="17">
    <source>
        <dbReference type="PIRSR" id="PIRSR039050-51"/>
    </source>
</evidence>
<dbReference type="GO" id="GO:0006171">
    <property type="term" value="P:cAMP biosynthetic process"/>
    <property type="evidence" value="ECO:0007669"/>
    <property type="project" value="UniProtKB-KW"/>
</dbReference>
<comment type="subcellular location">
    <subcellularLocation>
        <location evidence="3">Membrane</location>
        <topology evidence="3">Multi-pass membrane protein</topology>
    </subcellularLocation>
</comment>
<feature type="binding site" evidence="16">
    <location>
        <position position="403"/>
    </location>
    <ligand>
        <name>ATP</name>
        <dbReference type="ChEBI" id="CHEBI:30616"/>
    </ligand>
</feature>
<evidence type="ECO:0000256" key="19">
    <source>
        <dbReference type="SAM" id="MobiDB-lite"/>
    </source>
</evidence>
<protein>
    <recommendedName>
        <fullName evidence="4">adenylate cyclase</fullName>
        <ecNumber evidence="4">4.6.1.1</ecNumber>
    </recommendedName>
</protein>
<keyword evidence="5 20" id="KW-0812">Transmembrane</keyword>
<feature type="region of interest" description="Disordered" evidence="19">
    <location>
        <begin position="575"/>
        <end position="606"/>
    </location>
</feature>
<keyword evidence="23" id="KW-1185">Reference proteome</keyword>
<feature type="region of interest" description="Disordered" evidence="19">
    <location>
        <begin position="26"/>
        <end position="53"/>
    </location>
</feature>
<dbReference type="SUPFAM" id="SSF55073">
    <property type="entry name" value="Nucleotide cyclase"/>
    <property type="match status" value="2"/>
</dbReference>
<dbReference type="PROSITE" id="PS50125">
    <property type="entry name" value="GUANYLATE_CYCLASE_2"/>
    <property type="match status" value="2"/>
</dbReference>
<feature type="binding site" evidence="17">
    <location>
        <position position="359"/>
    </location>
    <ligand>
        <name>Mg(2+)</name>
        <dbReference type="ChEBI" id="CHEBI:18420"/>
        <label>1</label>
        <note>catalytic</note>
    </ligand>
</feature>
<comment type="similarity">
    <text evidence="18">Belongs to the adenylyl cyclase class-4/guanylyl cyclase family.</text>
</comment>
<comment type="cofactor">
    <cofactor evidence="2">
        <name>Mn(2+)</name>
        <dbReference type="ChEBI" id="CHEBI:29035"/>
    </cofactor>
</comment>
<dbReference type="InterPro" id="IPR030672">
    <property type="entry name" value="Adcy"/>
</dbReference>
<dbReference type="InterPro" id="IPR032628">
    <property type="entry name" value="AC_N"/>
</dbReference>
<evidence type="ECO:0000256" key="11">
    <source>
        <dbReference type="ARBA" id="ARBA00022989"/>
    </source>
</evidence>
<dbReference type="GO" id="GO:0007189">
    <property type="term" value="P:adenylate cyclase-activating G protein-coupled receptor signaling pathway"/>
    <property type="evidence" value="ECO:0007669"/>
    <property type="project" value="TreeGrafter"/>
</dbReference>
<feature type="binding site" evidence="17">
    <location>
        <position position="316"/>
    </location>
    <ligand>
        <name>Mg(2+)</name>
        <dbReference type="ChEBI" id="CHEBI:18420"/>
        <label>2</label>
        <note>catalytic</note>
    </ligand>
</feature>
<keyword evidence="7" id="KW-0677">Repeat</keyword>